<dbReference type="EMBL" id="RXIC02000022">
    <property type="protein sequence ID" value="KAB1216037.1"/>
    <property type="molecule type" value="Genomic_DNA"/>
</dbReference>
<evidence type="ECO:0000313" key="3">
    <source>
        <dbReference type="EMBL" id="KAB1216037.1"/>
    </source>
</evidence>
<feature type="region of interest" description="Disordered" evidence="1">
    <location>
        <begin position="1"/>
        <end position="36"/>
    </location>
</feature>
<reference evidence="2" key="1">
    <citation type="submission" date="2018-07" db="EMBL/GenBank/DDBJ databases">
        <authorList>
            <person name="Gao Z.-S."/>
            <person name="Jia H.-M."/>
            <person name="Jia H.-J."/>
            <person name="Cai Q.-L."/>
            <person name="Wang Y."/>
            <person name="Zhao H.-B."/>
        </authorList>
    </citation>
    <scope>NUCLEOTIDE SEQUENCE</scope>
    <source>
        <tissue evidence="2">Leaves</tissue>
    </source>
</reference>
<sequence length="185" mass="19521">MEHRDIGTIRGGCEVGRKPTMTESTSSSSSIRPNVFVPSDGVDQLSEGFDYHKGVDARAQAVYDFHAGTAMDAHEMDGHPVTGHHHGSWGKCLRCNSGGRAIGAANPSQGASNDSPSPVETISPRTTQSSCASTSGIKQVRGKMRRIALEKARITGKLSVHFPEGSMGDDDKASSMLSSHIGSLV</sequence>
<dbReference type="EMBL" id="RXIC02000022">
    <property type="protein sequence ID" value="KAB1216030.1"/>
    <property type="molecule type" value="Genomic_DNA"/>
</dbReference>
<evidence type="ECO:0000313" key="4">
    <source>
        <dbReference type="Proteomes" id="UP000516437"/>
    </source>
</evidence>
<feature type="compositionally biased region" description="Polar residues" evidence="1">
    <location>
        <begin position="175"/>
        <end position="185"/>
    </location>
</feature>
<gene>
    <name evidence="3" type="ORF">CJ030_MR4G022482</name>
    <name evidence="2" type="ORF">CJ030_MR4G022489</name>
</gene>
<reference evidence="2" key="3">
    <citation type="submission" date="2019-09" db="EMBL/GenBank/DDBJ databases">
        <authorList>
            <person name="Gao Z."/>
        </authorList>
    </citation>
    <scope>NUCLEOTIDE SEQUENCE</scope>
    <source>
        <tissue evidence="2">Leaves</tissue>
    </source>
</reference>
<feature type="region of interest" description="Disordered" evidence="1">
    <location>
        <begin position="160"/>
        <end position="185"/>
    </location>
</feature>
<dbReference type="AlphaFoldDB" id="A0A6A1VZM0"/>
<name>A0A6A1VZM0_9ROSI</name>
<feature type="compositionally biased region" description="Polar residues" evidence="1">
    <location>
        <begin position="106"/>
        <end position="137"/>
    </location>
</feature>
<accession>A0A6A1VZM0</accession>
<evidence type="ECO:0000313" key="2">
    <source>
        <dbReference type="EMBL" id="KAB1216030.1"/>
    </source>
</evidence>
<feature type="region of interest" description="Disordered" evidence="1">
    <location>
        <begin position="103"/>
        <end position="137"/>
    </location>
</feature>
<protein>
    <submittedName>
        <fullName evidence="2">Uncharacterized protein</fullName>
    </submittedName>
</protein>
<evidence type="ECO:0000256" key="1">
    <source>
        <dbReference type="SAM" id="MobiDB-lite"/>
    </source>
</evidence>
<organism evidence="2 4">
    <name type="scientific">Morella rubra</name>
    <name type="common">Chinese bayberry</name>
    <dbReference type="NCBI Taxonomy" id="262757"/>
    <lineage>
        <taxon>Eukaryota</taxon>
        <taxon>Viridiplantae</taxon>
        <taxon>Streptophyta</taxon>
        <taxon>Embryophyta</taxon>
        <taxon>Tracheophyta</taxon>
        <taxon>Spermatophyta</taxon>
        <taxon>Magnoliopsida</taxon>
        <taxon>eudicotyledons</taxon>
        <taxon>Gunneridae</taxon>
        <taxon>Pentapetalae</taxon>
        <taxon>rosids</taxon>
        <taxon>fabids</taxon>
        <taxon>Fagales</taxon>
        <taxon>Myricaceae</taxon>
        <taxon>Morella</taxon>
    </lineage>
</organism>
<keyword evidence="4" id="KW-1185">Reference proteome</keyword>
<reference evidence="2 4" key="2">
    <citation type="journal article" date="2019" name="Plant Biotechnol. J.">
        <title>The red bayberry genome and genetic basis of sex determination.</title>
        <authorList>
            <person name="Jia H.M."/>
            <person name="Jia H.J."/>
            <person name="Cai Q.L."/>
            <person name="Wang Y."/>
            <person name="Zhao H.B."/>
            <person name="Yang W.F."/>
            <person name="Wang G.Y."/>
            <person name="Li Y.H."/>
            <person name="Zhan D.L."/>
            <person name="Shen Y.T."/>
            <person name="Niu Q.F."/>
            <person name="Chang L."/>
            <person name="Qiu J."/>
            <person name="Zhao L."/>
            <person name="Xie H.B."/>
            <person name="Fu W.Y."/>
            <person name="Jin J."/>
            <person name="Li X.W."/>
            <person name="Jiao Y."/>
            <person name="Zhou C.C."/>
            <person name="Tu T."/>
            <person name="Chai C.Y."/>
            <person name="Gao J.L."/>
            <person name="Fan L.J."/>
            <person name="van de Weg E."/>
            <person name="Wang J.Y."/>
            <person name="Gao Z.S."/>
        </authorList>
    </citation>
    <scope>NUCLEOTIDE SEQUENCE [LARGE SCALE GENOMIC DNA]</scope>
    <source>
        <tissue evidence="2">Leaves</tissue>
    </source>
</reference>
<dbReference type="OrthoDB" id="1745817at2759"/>
<dbReference type="Proteomes" id="UP000516437">
    <property type="component" value="Chromosome 4"/>
</dbReference>
<comment type="caution">
    <text evidence="2">The sequence shown here is derived from an EMBL/GenBank/DDBJ whole genome shotgun (WGS) entry which is preliminary data.</text>
</comment>
<proteinExistence type="predicted"/>